<dbReference type="PANTHER" id="PTHR37089:SF4">
    <property type="entry name" value="EXPORTED PROTEIN"/>
    <property type="match status" value="1"/>
</dbReference>
<dbReference type="EMBL" id="BAABKY010000001">
    <property type="protein sequence ID" value="GAA5067885.1"/>
    <property type="molecule type" value="Genomic_DNA"/>
</dbReference>
<protein>
    <submittedName>
        <fullName evidence="3">Spore coat U domain-containing protein</fullName>
    </submittedName>
</protein>
<evidence type="ECO:0000313" key="3">
    <source>
        <dbReference type="EMBL" id="GAA5067885.1"/>
    </source>
</evidence>
<feature type="signal peptide" evidence="1">
    <location>
        <begin position="1"/>
        <end position="22"/>
    </location>
</feature>
<keyword evidence="4" id="KW-1185">Reference proteome</keyword>
<organism evidence="3 4">
    <name type="scientific">Lysobacter panacisoli</name>
    <dbReference type="NCBI Taxonomy" id="1255263"/>
    <lineage>
        <taxon>Bacteria</taxon>
        <taxon>Pseudomonadati</taxon>
        <taxon>Pseudomonadota</taxon>
        <taxon>Gammaproteobacteria</taxon>
        <taxon>Lysobacterales</taxon>
        <taxon>Lysobacteraceae</taxon>
        <taxon>Lysobacter</taxon>
    </lineage>
</organism>
<evidence type="ECO:0000259" key="2">
    <source>
        <dbReference type="Pfam" id="PF05229"/>
    </source>
</evidence>
<dbReference type="InterPro" id="IPR007893">
    <property type="entry name" value="Spore_coat_U/FanG"/>
</dbReference>
<keyword evidence="1" id="KW-0732">Signal</keyword>
<evidence type="ECO:0000313" key="4">
    <source>
        <dbReference type="Proteomes" id="UP001501083"/>
    </source>
</evidence>
<reference evidence="4" key="1">
    <citation type="journal article" date="2019" name="Int. J. Syst. Evol. Microbiol.">
        <title>The Global Catalogue of Microorganisms (GCM) 10K type strain sequencing project: providing services to taxonomists for standard genome sequencing and annotation.</title>
        <authorList>
            <consortium name="The Broad Institute Genomics Platform"/>
            <consortium name="The Broad Institute Genome Sequencing Center for Infectious Disease"/>
            <person name="Wu L."/>
            <person name="Ma J."/>
        </authorList>
    </citation>
    <scope>NUCLEOTIDE SEQUENCE [LARGE SCALE GENOMIC DNA]</scope>
    <source>
        <strain evidence="4">JCM 19212</strain>
    </source>
</reference>
<dbReference type="Pfam" id="PF05229">
    <property type="entry name" value="SCPU"/>
    <property type="match status" value="1"/>
</dbReference>
<dbReference type="Proteomes" id="UP001501083">
    <property type="component" value="Unassembled WGS sequence"/>
</dbReference>
<accession>A0ABP9KZ98</accession>
<feature type="chain" id="PRO_5045438315" evidence="1">
    <location>
        <begin position="23"/>
        <end position="165"/>
    </location>
</feature>
<dbReference type="InterPro" id="IPR053167">
    <property type="entry name" value="Spore_coat_component"/>
</dbReference>
<evidence type="ECO:0000256" key="1">
    <source>
        <dbReference type="SAM" id="SignalP"/>
    </source>
</evidence>
<comment type="caution">
    <text evidence="3">The sequence shown here is derived from an EMBL/GenBank/DDBJ whole genome shotgun (WGS) entry which is preliminary data.</text>
</comment>
<name>A0ABP9KZ98_9GAMM</name>
<dbReference type="SMART" id="SM00972">
    <property type="entry name" value="SCPU"/>
    <property type="match status" value="1"/>
</dbReference>
<feature type="domain" description="Spore coat protein U/FanG" evidence="2">
    <location>
        <begin position="27"/>
        <end position="162"/>
    </location>
</feature>
<proteinExistence type="predicted"/>
<dbReference type="PANTHER" id="PTHR37089">
    <property type="entry name" value="PROTEIN U-RELATED"/>
    <property type="match status" value="1"/>
</dbReference>
<sequence length="165" mass="16700">MKLFKTALLATALFAAAPAAMAAGTASANFQVSIKLDNSCSITTNPLNFNTQSTLLNNIDAQTTLTVTCVSAGPYKVGISAGGGTGATFASRKMTHATLTDTINYSLYAETGRTNVIGDGTSGNVTLAGSAAGATSFTVYGRVFGAQNPKATGDYSDTVTATVSF</sequence>
<dbReference type="RefSeq" id="WP_158983146.1">
    <property type="nucleotide sequence ID" value="NZ_BAABKY010000001.1"/>
</dbReference>
<gene>
    <name evidence="3" type="ORF">GCM10025759_03010</name>
</gene>